<evidence type="ECO:0000256" key="3">
    <source>
        <dbReference type="ARBA" id="ARBA00022714"/>
    </source>
</evidence>
<evidence type="ECO:0000313" key="13">
    <source>
        <dbReference type="EMBL" id="NDV87950.1"/>
    </source>
</evidence>
<keyword evidence="8" id="KW-0411">Iron-sulfur</keyword>
<dbReference type="PRINTS" id="PR00371">
    <property type="entry name" value="FPNCR"/>
</dbReference>
<evidence type="ECO:0000313" key="14">
    <source>
        <dbReference type="Proteomes" id="UP000476332"/>
    </source>
</evidence>
<dbReference type="InterPro" id="IPR017927">
    <property type="entry name" value="FAD-bd_FR_type"/>
</dbReference>
<dbReference type="PROSITE" id="PS51085">
    <property type="entry name" value="2FE2S_FER_2"/>
    <property type="match status" value="1"/>
</dbReference>
<dbReference type="GO" id="GO:0016491">
    <property type="term" value="F:oxidoreductase activity"/>
    <property type="evidence" value="ECO:0007669"/>
    <property type="project" value="UniProtKB-KW"/>
</dbReference>
<dbReference type="SUPFAM" id="SSF63380">
    <property type="entry name" value="Riboflavin synthase domain-like"/>
    <property type="match status" value="1"/>
</dbReference>
<dbReference type="PANTHER" id="PTHR47354:SF6">
    <property type="entry name" value="NADH OXIDOREDUCTASE HCR"/>
    <property type="match status" value="1"/>
</dbReference>
<keyword evidence="2" id="KW-0285">Flavoprotein</keyword>
<keyword evidence="5" id="KW-0274">FAD</keyword>
<sequence length="362" mass="38892">MATDALVATGETVERLSWDREVDCELDCVDVRAETHDVKTFTFVSPAGKHFAFGAGQFFTIEVSIGMERHSRCYSISSSPMRRDAVSITVKRVAGGVVSNWLHDNLAPGTRMKAVGPLGQFTLPASRVPKLLLLSAGSGITPVMSMAREMADRGEPGDVVFLHAGRTPKDLIFREELGLIAGQLDGFRLHFLPEDVANERGWHGLTGRISTEYLSLAVPDIAERRVMCCGPAPFMAEARRIAAALGVPAANYLEESFDAAVIEEAPAPIAETVSDKTFSVTFSKQSRTIDVLADQTVLAAARKAGVKLPSSCANGLCGTCKSKLTSGSVDMTHGGGIRQREIDAGFFLPCCSKPLSDMVIER</sequence>
<evidence type="ECO:0000256" key="2">
    <source>
        <dbReference type="ARBA" id="ARBA00022630"/>
    </source>
</evidence>
<dbReference type="InterPro" id="IPR001041">
    <property type="entry name" value="2Fe-2S_ferredoxin-type"/>
</dbReference>
<accession>A0A6L9MKC9</accession>
<organism evidence="13 14">
    <name type="scientific">Aurantimonas aggregata</name>
    <dbReference type="NCBI Taxonomy" id="2047720"/>
    <lineage>
        <taxon>Bacteria</taxon>
        <taxon>Pseudomonadati</taxon>
        <taxon>Pseudomonadota</taxon>
        <taxon>Alphaproteobacteria</taxon>
        <taxon>Hyphomicrobiales</taxon>
        <taxon>Aurantimonadaceae</taxon>
        <taxon>Aurantimonas</taxon>
    </lineage>
</organism>
<comment type="caution">
    <text evidence="13">The sequence shown here is derived from an EMBL/GenBank/DDBJ whole genome shotgun (WGS) entry which is preliminary data.</text>
</comment>
<evidence type="ECO:0000256" key="7">
    <source>
        <dbReference type="ARBA" id="ARBA00023004"/>
    </source>
</evidence>
<dbReference type="InterPro" id="IPR012675">
    <property type="entry name" value="Beta-grasp_dom_sf"/>
</dbReference>
<dbReference type="InterPro" id="IPR001433">
    <property type="entry name" value="OxRdtase_FAD/NAD-bd"/>
</dbReference>
<dbReference type="Gene3D" id="2.40.30.10">
    <property type="entry name" value="Translation factors"/>
    <property type="match status" value="1"/>
</dbReference>
<evidence type="ECO:0000259" key="11">
    <source>
        <dbReference type="PROSITE" id="PS51085"/>
    </source>
</evidence>
<dbReference type="SUPFAM" id="SSF52343">
    <property type="entry name" value="Ferredoxin reductase-like, C-terminal NADP-linked domain"/>
    <property type="match status" value="1"/>
</dbReference>
<comment type="cofactor">
    <cofactor evidence="9">
        <name>[2Fe-2S] cluster</name>
        <dbReference type="ChEBI" id="CHEBI:190135"/>
    </cofactor>
</comment>
<dbReference type="GO" id="GO:0051537">
    <property type="term" value="F:2 iron, 2 sulfur cluster binding"/>
    <property type="evidence" value="ECO:0007669"/>
    <property type="project" value="UniProtKB-KW"/>
</dbReference>
<comment type="similarity">
    <text evidence="10">In the N-terminal section; belongs to the FAD-binding oxidoreductase type 6 family.</text>
</comment>
<feature type="domain" description="2Fe-2S ferredoxin-type" evidence="11">
    <location>
        <begin position="278"/>
        <end position="362"/>
    </location>
</feature>
<dbReference type="PROSITE" id="PS00197">
    <property type="entry name" value="2FE2S_FER_1"/>
    <property type="match status" value="1"/>
</dbReference>
<dbReference type="RefSeq" id="WP_163044769.1">
    <property type="nucleotide sequence ID" value="NZ_JAAAMJ010000011.1"/>
</dbReference>
<protein>
    <submittedName>
        <fullName evidence="13">2Fe-2S iron-sulfur cluster binding domain-containing protein</fullName>
    </submittedName>
</protein>
<dbReference type="InterPro" id="IPR036010">
    <property type="entry name" value="2Fe-2S_ferredoxin-like_sf"/>
</dbReference>
<dbReference type="Pfam" id="PF00111">
    <property type="entry name" value="Fer2"/>
    <property type="match status" value="1"/>
</dbReference>
<dbReference type="PRINTS" id="PR00410">
    <property type="entry name" value="PHEHYDRXLASE"/>
</dbReference>
<dbReference type="Pfam" id="PF00970">
    <property type="entry name" value="FAD_binding_6"/>
    <property type="match status" value="1"/>
</dbReference>
<gene>
    <name evidence="13" type="ORF">GTW51_14685</name>
</gene>
<dbReference type="InterPro" id="IPR008333">
    <property type="entry name" value="Cbr1-like_FAD-bd_dom"/>
</dbReference>
<dbReference type="Proteomes" id="UP000476332">
    <property type="component" value="Unassembled WGS sequence"/>
</dbReference>
<dbReference type="InterPro" id="IPR006058">
    <property type="entry name" value="2Fe2S_fd_BS"/>
</dbReference>
<dbReference type="AlphaFoldDB" id="A0A6L9MKC9"/>
<dbReference type="InterPro" id="IPR001709">
    <property type="entry name" value="Flavoprot_Pyr_Nucl_cyt_Rdtase"/>
</dbReference>
<reference evidence="13 14" key="1">
    <citation type="submission" date="2020-01" db="EMBL/GenBank/DDBJ databases">
        <title>Genomes of bacteria type strains.</title>
        <authorList>
            <person name="Chen J."/>
            <person name="Zhu S."/>
            <person name="Chen J."/>
        </authorList>
    </citation>
    <scope>NUCLEOTIDE SEQUENCE [LARGE SCALE GENOMIC DNA]</scope>
    <source>
        <strain evidence="13 14">KCTC 52919</strain>
    </source>
</reference>
<dbReference type="Pfam" id="PF00175">
    <property type="entry name" value="NAD_binding_1"/>
    <property type="match status" value="1"/>
</dbReference>
<evidence type="ECO:0000256" key="5">
    <source>
        <dbReference type="ARBA" id="ARBA00022827"/>
    </source>
</evidence>
<evidence type="ECO:0000256" key="9">
    <source>
        <dbReference type="ARBA" id="ARBA00034078"/>
    </source>
</evidence>
<dbReference type="Gene3D" id="3.40.50.80">
    <property type="entry name" value="Nucleotide-binding domain of ferredoxin-NADP reductase (FNR) module"/>
    <property type="match status" value="1"/>
</dbReference>
<evidence type="ECO:0000256" key="1">
    <source>
        <dbReference type="ARBA" id="ARBA00001974"/>
    </source>
</evidence>
<name>A0A6L9MKC9_9HYPH</name>
<dbReference type="Gene3D" id="3.10.20.30">
    <property type="match status" value="1"/>
</dbReference>
<evidence type="ECO:0000259" key="12">
    <source>
        <dbReference type="PROSITE" id="PS51384"/>
    </source>
</evidence>
<dbReference type="InterPro" id="IPR039261">
    <property type="entry name" value="FNR_nucleotide-bd"/>
</dbReference>
<evidence type="ECO:0000256" key="8">
    <source>
        <dbReference type="ARBA" id="ARBA00023014"/>
    </source>
</evidence>
<keyword evidence="7" id="KW-0408">Iron</keyword>
<proteinExistence type="inferred from homology"/>
<evidence type="ECO:0000256" key="4">
    <source>
        <dbReference type="ARBA" id="ARBA00022723"/>
    </source>
</evidence>
<keyword evidence="3" id="KW-0001">2Fe-2S</keyword>
<keyword evidence="6" id="KW-0560">Oxidoreductase</keyword>
<dbReference type="EMBL" id="JAAAMJ010000011">
    <property type="protein sequence ID" value="NDV87950.1"/>
    <property type="molecule type" value="Genomic_DNA"/>
</dbReference>
<dbReference type="PROSITE" id="PS51384">
    <property type="entry name" value="FAD_FR"/>
    <property type="match status" value="1"/>
</dbReference>
<dbReference type="InterPro" id="IPR050415">
    <property type="entry name" value="MRET"/>
</dbReference>
<keyword evidence="14" id="KW-1185">Reference proteome</keyword>
<dbReference type="PANTHER" id="PTHR47354">
    <property type="entry name" value="NADH OXIDOREDUCTASE HCR"/>
    <property type="match status" value="1"/>
</dbReference>
<dbReference type="GO" id="GO:0046872">
    <property type="term" value="F:metal ion binding"/>
    <property type="evidence" value="ECO:0007669"/>
    <property type="project" value="UniProtKB-KW"/>
</dbReference>
<keyword evidence="4" id="KW-0479">Metal-binding</keyword>
<dbReference type="CDD" id="cd06215">
    <property type="entry name" value="FNR_iron_sulfur_binding_1"/>
    <property type="match status" value="1"/>
</dbReference>
<comment type="cofactor">
    <cofactor evidence="1">
        <name>FAD</name>
        <dbReference type="ChEBI" id="CHEBI:57692"/>
    </cofactor>
</comment>
<evidence type="ECO:0000256" key="10">
    <source>
        <dbReference type="ARBA" id="ARBA00061434"/>
    </source>
</evidence>
<dbReference type="InterPro" id="IPR017938">
    <property type="entry name" value="Riboflavin_synthase-like_b-brl"/>
</dbReference>
<feature type="domain" description="FAD-binding FR-type" evidence="12">
    <location>
        <begin position="21"/>
        <end position="124"/>
    </location>
</feature>
<evidence type="ECO:0000256" key="6">
    <source>
        <dbReference type="ARBA" id="ARBA00023002"/>
    </source>
</evidence>
<dbReference type="SUPFAM" id="SSF54292">
    <property type="entry name" value="2Fe-2S ferredoxin-like"/>
    <property type="match status" value="1"/>
</dbReference>
<dbReference type="CDD" id="cd00207">
    <property type="entry name" value="fer2"/>
    <property type="match status" value="1"/>
</dbReference>